<dbReference type="AlphaFoldDB" id="A0A0C2N495"/>
<dbReference type="Gene3D" id="1.25.40.20">
    <property type="entry name" value="Ankyrin repeat-containing domain"/>
    <property type="match status" value="1"/>
</dbReference>
<sequence>MLPEKGLNELLWGLKNGELDTVKSFIKNGLDPNTKLKGRTLLHHAADFGQKEIIRYLLDSNADVNMCDEGGNSVLLTAIYEDHADCVELLLQRGADIKKVSPTGKTALEEANSERVKSILQRVM</sequence>
<evidence type="ECO:0000256" key="1">
    <source>
        <dbReference type="ARBA" id="ARBA00022737"/>
    </source>
</evidence>
<name>A0A0C2N495_THEKT</name>
<comment type="caution">
    <text evidence="4">The sequence shown here is derived from an EMBL/GenBank/DDBJ whole genome shotgun (WGS) entry which is preliminary data.</text>
</comment>
<dbReference type="GO" id="GO:0004842">
    <property type="term" value="F:ubiquitin-protein transferase activity"/>
    <property type="evidence" value="ECO:0007669"/>
    <property type="project" value="TreeGrafter"/>
</dbReference>
<dbReference type="Pfam" id="PF12796">
    <property type="entry name" value="Ank_2"/>
    <property type="match status" value="1"/>
</dbReference>
<protein>
    <submittedName>
        <fullName evidence="4">Myotrophin</fullName>
    </submittedName>
</protein>
<feature type="repeat" description="ANK" evidence="3">
    <location>
        <begin position="70"/>
        <end position="102"/>
    </location>
</feature>
<evidence type="ECO:0000313" key="5">
    <source>
        <dbReference type="Proteomes" id="UP000031668"/>
    </source>
</evidence>
<dbReference type="SMART" id="SM00248">
    <property type="entry name" value="ANK"/>
    <property type="match status" value="3"/>
</dbReference>
<evidence type="ECO:0000313" key="4">
    <source>
        <dbReference type="EMBL" id="KII71125.1"/>
    </source>
</evidence>
<dbReference type="GO" id="GO:0070531">
    <property type="term" value="C:BRCA1-A complex"/>
    <property type="evidence" value="ECO:0007669"/>
    <property type="project" value="TreeGrafter"/>
</dbReference>
<dbReference type="OrthoDB" id="426293at2759"/>
<keyword evidence="1" id="KW-0677">Repeat</keyword>
<dbReference type="InterPro" id="IPR036770">
    <property type="entry name" value="Ankyrin_rpt-contain_sf"/>
</dbReference>
<feature type="repeat" description="ANK" evidence="3">
    <location>
        <begin position="37"/>
        <end position="69"/>
    </location>
</feature>
<keyword evidence="5" id="KW-1185">Reference proteome</keyword>
<dbReference type="PROSITE" id="PS50297">
    <property type="entry name" value="ANK_REP_REGION"/>
    <property type="match status" value="2"/>
</dbReference>
<dbReference type="OMA" id="TALIDCT"/>
<accession>A0A0C2N495</accession>
<dbReference type="InterPro" id="IPR002110">
    <property type="entry name" value="Ankyrin_rpt"/>
</dbReference>
<organism evidence="4 5">
    <name type="scientific">Thelohanellus kitauei</name>
    <name type="common">Myxosporean</name>
    <dbReference type="NCBI Taxonomy" id="669202"/>
    <lineage>
        <taxon>Eukaryota</taxon>
        <taxon>Metazoa</taxon>
        <taxon>Cnidaria</taxon>
        <taxon>Myxozoa</taxon>
        <taxon>Myxosporea</taxon>
        <taxon>Bivalvulida</taxon>
        <taxon>Platysporina</taxon>
        <taxon>Myxobolidae</taxon>
        <taxon>Thelohanellus</taxon>
    </lineage>
</organism>
<keyword evidence="2 3" id="KW-0040">ANK repeat</keyword>
<dbReference type="GO" id="GO:0085020">
    <property type="term" value="P:protein K6-linked ubiquitination"/>
    <property type="evidence" value="ECO:0007669"/>
    <property type="project" value="TreeGrafter"/>
</dbReference>
<dbReference type="GO" id="GO:0031436">
    <property type="term" value="C:BRCA1-BARD1 complex"/>
    <property type="evidence" value="ECO:0007669"/>
    <property type="project" value="TreeGrafter"/>
</dbReference>
<dbReference type="PANTHER" id="PTHR24171:SF8">
    <property type="entry name" value="BRCA1-ASSOCIATED RING DOMAIN PROTEIN 1"/>
    <property type="match status" value="1"/>
</dbReference>
<dbReference type="Proteomes" id="UP000031668">
    <property type="component" value="Unassembled WGS sequence"/>
</dbReference>
<evidence type="ECO:0000256" key="2">
    <source>
        <dbReference type="ARBA" id="ARBA00023043"/>
    </source>
</evidence>
<evidence type="ECO:0000256" key="3">
    <source>
        <dbReference type="PROSITE-ProRule" id="PRU00023"/>
    </source>
</evidence>
<reference evidence="4 5" key="1">
    <citation type="journal article" date="2014" name="Genome Biol. Evol.">
        <title>The genome of the myxosporean Thelohanellus kitauei shows adaptations to nutrient acquisition within its fish host.</title>
        <authorList>
            <person name="Yang Y."/>
            <person name="Xiong J."/>
            <person name="Zhou Z."/>
            <person name="Huo F."/>
            <person name="Miao W."/>
            <person name="Ran C."/>
            <person name="Liu Y."/>
            <person name="Zhang J."/>
            <person name="Feng J."/>
            <person name="Wang M."/>
            <person name="Wang M."/>
            <person name="Wang L."/>
            <person name="Yao B."/>
        </authorList>
    </citation>
    <scope>NUCLEOTIDE SEQUENCE [LARGE SCALE GENOMIC DNA]</scope>
    <source>
        <strain evidence="4">Wuqing</strain>
    </source>
</reference>
<dbReference type="SUPFAM" id="SSF48403">
    <property type="entry name" value="Ankyrin repeat"/>
    <property type="match status" value="1"/>
</dbReference>
<dbReference type="PROSITE" id="PS50088">
    <property type="entry name" value="ANK_REPEAT"/>
    <property type="match status" value="2"/>
</dbReference>
<dbReference type="PANTHER" id="PTHR24171">
    <property type="entry name" value="ANKYRIN REPEAT DOMAIN-CONTAINING PROTEIN 39-RELATED"/>
    <property type="match status" value="1"/>
</dbReference>
<dbReference type="PRINTS" id="PR01415">
    <property type="entry name" value="ANKYRIN"/>
</dbReference>
<gene>
    <name evidence="4" type="ORF">RF11_12272</name>
</gene>
<dbReference type="EMBL" id="JWZT01001839">
    <property type="protein sequence ID" value="KII71125.1"/>
    <property type="molecule type" value="Genomic_DNA"/>
</dbReference>
<proteinExistence type="predicted"/>